<dbReference type="Gene3D" id="3.40.50.2300">
    <property type="match status" value="4"/>
</dbReference>
<reference evidence="5" key="1">
    <citation type="journal article" date="2020" name="mSystems">
        <title>Genome- and Community-Level Interaction Insights into Carbon Utilization and Element Cycling Functions of Hydrothermarchaeota in Hydrothermal Sediment.</title>
        <authorList>
            <person name="Zhou Z."/>
            <person name="Liu Y."/>
            <person name="Xu W."/>
            <person name="Pan J."/>
            <person name="Luo Z.H."/>
            <person name="Li M."/>
        </authorList>
    </citation>
    <scope>NUCLEOTIDE SEQUENCE [LARGE SCALE GENOMIC DNA]</scope>
    <source>
        <strain evidence="5">HyVt-577</strain>
    </source>
</reference>
<evidence type="ECO:0000256" key="2">
    <source>
        <dbReference type="ARBA" id="ARBA00022729"/>
    </source>
</evidence>
<evidence type="ECO:0000256" key="1">
    <source>
        <dbReference type="ARBA" id="ARBA00010062"/>
    </source>
</evidence>
<dbReference type="InterPro" id="IPR039565">
    <property type="entry name" value="BamD-like"/>
</dbReference>
<feature type="domain" description="Outer membrane lipoprotein BamD-like" evidence="4">
    <location>
        <begin position="29"/>
        <end position="118"/>
    </location>
</feature>
<gene>
    <name evidence="5" type="primary">bamD</name>
    <name evidence="5" type="ORF">ENK44_04140</name>
</gene>
<dbReference type="InterPro" id="IPR028082">
    <property type="entry name" value="Peripla_BP_I"/>
</dbReference>
<organism evidence="5">
    <name type="scientific">Caldithrix abyssi</name>
    <dbReference type="NCBI Taxonomy" id="187145"/>
    <lineage>
        <taxon>Bacteria</taxon>
        <taxon>Pseudomonadati</taxon>
        <taxon>Calditrichota</taxon>
        <taxon>Calditrichia</taxon>
        <taxon>Calditrichales</taxon>
        <taxon>Calditrichaceae</taxon>
        <taxon>Caldithrix</taxon>
    </lineage>
</organism>
<evidence type="ECO:0000313" key="5">
    <source>
        <dbReference type="EMBL" id="HGY54868.1"/>
    </source>
</evidence>
<dbReference type="InterPro" id="IPR011990">
    <property type="entry name" value="TPR-like_helical_dom_sf"/>
</dbReference>
<comment type="caution">
    <text evidence="5">The sequence shown here is derived from an EMBL/GenBank/DDBJ whole genome shotgun (WGS) entry which is preliminary data.</text>
</comment>
<evidence type="ECO:0000259" key="3">
    <source>
        <dbReference type="Pfam" id="PF13458"/>
    </source>
</evidence>
<evidence type="ECO:0000259" key="4">
    <source>
        <dbReference type="Pfam" id="PF13525"/>
    </source>
</evidence>
<comment type="similarity">
    <text evidence="1">Belongs to the leucine-binding protein family.</text>
</comment>
<dbReference type="Proteomes" id="UP000885779">
    <property type="component" value="Unassembled WGS sequence"/>
</dbReference>
<dbReference type="InterPro" id="IPR051010">
    <property type="entry name" value="BCAA_transport"/>
</dbReference>
<keyword evidence="2" id="KW-0732">Signal</keyword>
<dbReference type="AlphaFoldDB" id="A0A7V4TZJ8"/>
<name>A0A7V4TZJ8_CALAY</name>
<dbReference type="SUPFAM" id="SSF48452">
    <property type="entry name" value="TPR-like"/>
    <property type="match status" value="1"/>
</dbReference>
<dbReference type="InterPro" id="IPR028081">
    <property type="entry name" value="Leu-bd"/>
</dbReference>
<dbReference type="Pfam" id="PF13458">
    <property type="entry name" value="Peripla_BP_6"/>
    <property type="match status" value="1"/>
</dbReference>
<protein>
    <submittedName>
        <fullName evidence="5">Outer membrane protein assembly factor BamD</fullName>
    </submittedName>
</protein>
<dbReference type="Gene3D" id="1.25.40.10">
    <property type="entry name" value="Tetratricopeptide repeat domain"/>
    <property type="match status" value="1"/>
</dbReference>
<dbReference type="EMBL" id="DRQG01000034">
    <property type="protein sequence ID" value="HGY54868.1"/>
    <property type="molecule type" value="Genomic_DNA"/>
</dbReference>
<feature type="domain" description="Leucine-binding protein" evidence="3">
    <location>
        <begin position="228"/>
        <end position="596"/>
    </location>
</feature>
<dbReference type="SUPFAM" id="SSF53822">
    <property type="entry name" value="Periplasmic binding protein-like I"/>
    <property type="match status" value="1"/>
</dbReference>
<dbReference type="PANTHER" id="PTHR30483">
    <property type="entry name" value="LEUCINE-SPECIFIC-BINDING PROTEIN"/>
    <property type="match status" value="1"/>
</dbReference>
<sequence length="620" mass="70624">MRMNRNHLVIILVSLLLASLAFPQEASRREKTIFQKGVRDYLQGNYDKAAENFSLVISKLPNSRLLTANYLMLAKTQYKRGEYTTSLETCRRFLDKFPKSSYRDDIRYLMANNYYQLNRLQSAVTTWLSVAETSSEPLLKEKALQLAENSIRYQLDNEALNHLKKELKTPFTRQVLLFNWAERLYSEGNEAKTLALLNEVKTVSNGSEEYRRKAEDLADIIQNKKSNTLRIAALLPLSGPNADVGQALLRGAKMAVSEYNGLNGKNIEIVEFDYKTSLTKALQQMRKIAADPGIIAVYGPVENDITAACAVISDYEKITLITPTASSDALTGLSDYLVQLSLPVSEAGRQLARFVLDTVQVKRVATLAPIDDYFLTMTEAFVEECKLQGTEIAAQQWYYPGDQDISRQFKALKRVGLKLAFRDSLMQVDSSLAIAQIDSLYKIYLKEEEEKLKETHTKLDSADIPVTTFDAFFMPIYNDDINFVAPQFAYFNIQTQLLGNGDWYDPKALKKNKNYVNGLIFVTDGFLNEDSWDYKQFRNSFRTRFKSTPERFELIGYDGFRFVLSALPKGKAVSRSRFVDYITNAAAFKGIYRDISLGPKRFNESARILKFVYGQLLPLR</sequence>
<accession>A0A7V4TZJ8</accession>
<proteinExistence type="inferred from homology"/>
<dbReference type="Pfam" id="PF13525">
    <property type="entry name" value="YfiO"/>
    <property type="match status" value="1"/>
</dbReference>
<dbReference type="PANTHER" id="PTHR30483:SF6">
    <property type="entry name" value="PERIPLASMIC BINDING PROTEIN OF ABC TRANSPORTER FOR NATURAL AMINO ACIDS"/>
    <property type="match status" value="1"/>
</dbReference>